<evidence type="ECO:0000256" key="3">
    <source>
        <dbReference type="ARBA" id="ARBA00022989"/>
    </source>
</evidence>
<comment type="subcellular location">
    <subcellularLocation>
        <location evidence="1">Membrane</location>
    </subcellularLocation>
</comment>
<accession>A0AAD4R8Y9</accession>
<reference evidence="8" key="1">
    <citation type="submission" date="2022-01" db="EMBL/GenBank/DDBJ databases">
        <title>Genome Sequence Resource for Two Populations of Ditylenchus destructor, the Migratory Endoparasitic Phytonematode.</title>
        <authorList>
            <person name="Zhang H."/>
            <person name="Lin R."/>
            <person name="Xie B."/>
        </authorList>
    </citation>
    <scope>NUCLEOTIDE SEQUENCE</scope>
    <source>
        <strain evidence="8">BazhouSP</strain>
    </source>
</reference>
<evidence type="ECO:0000313" key="9">
    <source>
        <dbReference type="Proteomes" id="UP001201812"/>
    </source>
</evidence>
<feature type="transmembrane region" description="Helical" evidence="6">
    <location>
        <begin position="89"/>
        <end position="115"/>
    </location>
</feature>
<dbReference type="Gene3D" id="1.20.1070.10">
    <property type="entry name" value="Rhodopsin 7-helix transmembrane proteins"/>
    <property type="match status" value="1"/>
</dbReference>
<feature type="domain" description="G-protein coupled receptors family 1 profile" evidence="7">
    <location>
        <begin position="28"/>
        <end position="248"/>
    </location>
</feature>
<evidence type="ECO:0000256" key="5">
    <source>
        <dbReference type="SAM" id="MobiDB-lite"/>
    </source>
</evidence>
<feature type="transmembrane region" description="Helical" evidence="6">
    <location>
        <begin position="236"/>
        <end position="254"/>
    </location>
</feature>
<dbReference type="AlphaFoldDB" id="A0AAD4R8Y9"/>
<protein>
    <submittedName>
        <fullName evidence="8">Serpentine type 7TM GPCR chemoreceptor srv domain-containing protein</fullName>
    </submittedName>
</protein>
<evidence type="ECO:0000256" key="4">
    <source>
        <dbReference type="ARBA" id="ARBA00023136"/>
    </source>
</evidence>
<dbReference type="EMBL" id="JAKKPZ010000009">
    <property type="protein sequence ID" value="KAI1717421.1"/>
    <property type="molecule type" value="Genomic_DNA"/>
</dbReference>
<feature type="transmembrane region" description="Helical" evidence="6">
    <location>
        <begin position="12"/>
        <end position="37"/>
    </location>
</feature>
<dbReference type="Proteomes" id="UP001201812">
    <property type="component" value="Unassembled WGS sequence"/>
</dbReference>
<evidence type="ECO:0000256" key="1">
    <source>
        <dbReference type="ARBA" id="ARBA00004370"/>
    </source>
</evidence>
<feature type="region of interest" description="Disordered" evidence="5">
    <location>
        <begin position="330"/>
        <end position="350"/>
    </location>
</feature>
<dbReference type="InterPro" id="IPR019426">
    <property type="entry name" value="7TM_GPCR_serpentine_rcpt_Srv"/>
</dbReference>
<evidence type="ECO:0000259" key="7">
    <source>
        <dbReference type="PROSITE" id="PS50262"/>
    </source>
</evidence>
<keyword evidence="2 6" id="KW-0812">Transmembrane</keyword>
<feature type="transmembrane region" description="Helical" evidence="6">
    <location>
        <begin position="49"/>
        <end position="69"/>
    </location>
</feature>
<evidence type="ECO:0000313" key="8">
    <source>
        <dbReference type="EMBL" id="KAI1717421.1"/>
    </source>
</evidence>
<gene>
    <name evidence="8" type="ORF">DdX_07168</name>
</gene>
<feature type="transmembrane region" description="Helical" evidence="6">
    <location>
        <begin position="197"/>
        <end position="215"/>
    </location>
</feature>
<evidence type="ECO:0000256" key="2">
    <source>
        <dbReference type="ARBA" id="ARBA00022692"/>
    </source>
</evidence>
<comment type="caution">
    <text evidence="8">The sequence shown here is derived from an EMBL/GenBank/DDBJ whole genome shotgun (WGS) entry which is preliminary data.</text>
</comment>
<keyword evidence="4 6" id="KW-0472">Membrane</keyword>
<dbReference type="Pfam" id="PF10323">
    <property type="entry name" value="7TM_GPCR_Srv"/>
    <property type="match status" value="1"/>
</dbReference>
<dbReference type="InterPro" id="IPR017452">
    <property type="entry name" value="GPCR_Rhodpsn_7TM"/>
</dbReference>
<dbReference type="InterPro" id="IPR051119">
    <property type="entry name" value="Nematode_SR-like"/>
</dbReference>
<dbReference type="GO" id="GO:0016020">
    <property type="term" value="C:membrane"/>
    <property type="evidence" value="ECO:0007669"/>
    <property type="project" value="UniProtKB-SubCell"/>
</dbReference>
<feature type="compositionally biased region" description="Low complexity" evidence="5">
    <location>
        <begin position="331"/>
        <end position="342"/>
    </location>
</feature>
<keyword evidence="3 6" id="KW-1133">Transmembrane helix</keyword>
<proteinExistence type="predicted"/>
<evidence type="ECO:0000256" key="6">
    <source>
        <dbReference type="SAM" id="Phobius"/>
    </source>
</evidence>
<keyword evidence="9" id="KW-1185">Reference proteome</keyword>
<dbReference type="PROSITE" id="PS50262">
    <property type="entry name" value="G_PROTEIN_RECEP_F1_2"/>
    <property type="match status" value="1"/>
</dbReference>
<name>A0AAD4R8Y9_9BILA</name>
<feature type="transmembrane region" description="Helical" evidence="6">
    <location>
        <begin position="135"/>
        <end position="156"/>
    </location>
</feature>
<organism evidence="8 9">
    <name type="scientific">Ditylenchus destructor</name>
    <dbReference type="NCBI Taxonomy" id="166010"/>
    <lineage>
        <taxon>Eukaryota</taxon>
        <taxon>Metazoa</taxon>
        <taxon>Ecdysozoa</taxon>
        <taxon>Nematoda</taxon>
        <taxon>Chromadorea</taxon>
        <taxon>Rhabditida</taxon>
        <taxon>Tylenchina</taxon>
        <taxon>Tylenchomorpha</taxon>
        <taxon>Sphaerularioidea</taxon>
        <taxon>Anguinidae</taxon>
        <taxon>Anguininae</taxon>
        <taxon>Ditylenchus</taxon>
    </lineage>
</organism>
<dbReference type="PANTHER" id="PTHR31627">
    <property type="entry name" value="SERPENTINE RECEPTOR CLASS GAMMA-RELATED"/>
    <property type="match status" value="1"/>
</dbReference>
<sequence>MSSQFWLDAFSVVTKVVTAFSIVFSTPLYVSVMYFIIKRKHKMPYSSSFYSIFLALGVADLVSYYLYIFKKGSYWNWILPFFLPTNTPNLPATILYFLIWLFAFAQFQLNILISLNRFVSILMPDIYVKAWTTEFNRFIILLIYGDAAMGALPILWQKCIFSVISITGEGGENITKITGPVFQSPYIRDVYNTAWKVHIYLILLTCVVCYTIMFWKIRRLDLRDRNKKMAVEVRMFYTLLVLLIANVFYTIYFLTRDTLEHIFLDSGKYSEWSLYLLGDIYNMHNPYGLLITSREISRSVFPFKYFRWGKKKVATVAIVKSNNNCLTGQINTSSKNSSNSGNEKVTSNNL</sequence>
<dbReference type="PANTHER" id="PTHR31627:SF42">
    <property type="entry name" value="G_PROTEIN_RECEP_F1_2 DOMAIN-CONTAINING PROTEIN-RELATED"/>
    <property type="match status" value="1"/>
</dbReference>
<dbReference type="SUPFAM" id="SSF81321">
    <property type="entry name" value="Family A G protein-coupled receptor-like"/>
    <property type="match status" value="1"/>
</dbReference>